<gene>
    <name evidence="3" type="ORF">NEMVEDRAFT_v1g209785</name>
</gene>
<sequence>MSYVHRPHTTPLECRTLFQLLDEQAALRPDKEAIVYRDETGYNHRKSITFKQYQEQSQCLAIMLLELGLGRGDEVLLMLETSIEFIVFHMALNRIGAVALIVGPHYDDAVTELSGQISAVAFSSQQSDVTSAVSAIVGDIKAAIFVGPDDGVSTSCHSYETLLRSGKEKPRDVLIKAENEVQFDDLTVFIFTSGSTGIPKPCEYTHHGFVNAIIHETFACGYTSDTVIFSYAPFDWITGSCIFTLSALLGLTYVIFPPRLSLDSHMIGAMLGVFEEEKVTNAIVLPPFFLDLYELEGVDRYDLRKLVQLETGGQMMDKKTVKKAISKLPHTKVLVVYAATEFCTAGRTICTRDNIDSAEFGLYEIIPGFEVKIVDPEGKLVMVDTKGELCVREAGMLLRSDFMIKGHRHEAKSPTGWYFTHDRASLTSDGRLRIHGRQDNLIKCATESIQPAEVELPLHVHECIQQVIAVGVPDQRLYEVVCACVVLNPRFRADSESAIAQINQWACEELRANTAGIDLTRPRYYLVFDEFPKTRTGKDDRKEIKRMAAERLGLSRDGFQQ</sequence>
<dbReference type="InterPro" id="IPR042099">
    <property type="entry name" value="ANL_N_sf"/>
</dbReference>
<dbReference type="PANTHER" id="PTHR42814:SF3">
    <property type="entry name" value="BETA-N-ACETYLHEXOSAMINIDASE"/>
    <property type="match status" value="1"/>
</dbReference>
<dbReference type="STRING" id="45351.A7SBP2"/>
<dbReference type="OrthoDB" id="5953112at2759"/>
<dbReference type="EMBL" id="DS469617">
    <property type="protein sequence ID" value="EDO38906.1"/>
    <property type="molecule type" value="Genomic_DNA"/>
</dbReference>
<dbReference type="PhylomeDB" id="A7SBP2"/>
<dbReference type="CDD" id="cd04433">
    <property type="entry name" value="AFD_class_I"/>
    <property type="match status" value="1"/>
</dbReference>
<dbReference type="InParanoid" id="A7SBP2"/>
<dbReference type="InterPro" id="IPR045851">
    <property type="entry name" value="AMP-bd_C_sf"/>
</dbReference>
<reference evidence="3 4" key="1">
    <citation type="journal article" date="2007" name="Science">
        <title>Sea anemone genome reveals ancestral eumetazoan gene repertoire and genomic organization.</title>
        <authorList>
            <person name="Putnam N.H."/>
            <person name="Srivastava M."/>
            <person name="Hellsten U."/>
            <person name="Dirks B."/>
            <person name="Chapman J."/>
            <person name="Salamov A."/>
            <person name="Terry A."/>
            <person name="Shapiro H."/>
            <person name="Lindquist E."/>
            <person name="Kapitonov V.V."/>
            <person name="Jurka J."/>
            <person name="Genikhovich G."/>
            <person name="Grigoriev I.V."/>
            <person name="Lucas S.M."/>
            <person name="Steele R.E."/>
            <person name="Finnerty J.R."/>
            <person name="Technau U."/>
            <person name="Martindale M.Q."/>
            <person name="Rokhsar D.S."/>
        </authorList>
    </citation>
    <scope>NUCLEOTIDE SEQUENCE [LARGE SCALE GENOMIC DNA]</scope>
    <source>
        <strain evidence="4">CH2 X CH6</strain>
    </source>
</reference>
<accession>A7SBP2</accession>
<dbReference type="InterPro" id="IPR020845">
    <property type="entry name" value="AMP-binding_CS"/>
</dbReference>
<dbReference type="OMA" id="TAGRTIC"/>
<dbReference type="eggNOG" id="KOG1177">
    <property type="taxonomic scope" value="Eukaryota"/>
</dbReference>
<dbReference type="Proteomes" id="UP000001593">
    <property type="component" value="Unassembled WGS sequence"/>
</dbReference>
<organism evidence="3 4">
    <name type="scientific">Nematostella vectensis</name>
    <name type="common">Starlet sea anemone</name>
    <dbReference type="NCBI Taxonomy" id="45351"/>
    <lineage>
        <taxon>Eukaryota</taxon>
        <taxon>Metazoa</taxon>
        <taxon>Cnidaria</taxon>
        <taxon>Anthozoa</taxon>
        <taxon>Hexacorallia</taxon>
        <taxon>Actiniaria</taxon>
        <taxon>Edwardsiidae</taxon>
        <taxon>Nematostella</taxon>
    </lineage>
</organism>
<dbReference type="HOGENOM" id="CLU_000022_59_7_1"/>
<dbReference type="PANTHER" id="PTHR42814">
    <property type="entry name" value="AMP-BINDING DOMAIN-CONTAINING PROTEIN"/>
    <property type="match status" value="1"/>
</dbReference>
<feature type="domain" description="AMP-binding enzyme C-terminal" evidence="2">
    <location>
        <begin position="453"/>
        <end position="538"/>
    </location>
</feature>
<name>A7SBP2_NEMVE</name>
<evidence type="ECO:0000313" key="4">
    <source>
        <dbReference type="Proteomes" id="UP000001593"/>
    </source>
</evidence>
<dbReference type="InterPro" id="IPR000873">
    <property type="entry name" value="AMP-dep_synth/lig_dom"/>
</dbReference>
<feature type="domain" description="AMP-dependent synthetase/ligase" evidence="1">
    <location>
        <begin position="21"/>
        <end position="396"/>
    </location>
</feature>
<dbReference type="PROSITE" id="PS00455">
    <property type="entry name" value="AMP_BINDING"/>
    <property type="match status" value="1"/>
</dbReference>
<dbReference type="AlphaFoldDB" id="A7SBP2"/>
<evidence type="ECO:0000313" key="3">
    <source>
        <dbReference type="EMBL" id="EDO38906.1"/>
    </source>
</evidence>
<dbReference type="InterPro" id="IPR025110">
    <property type="entry name" value="AMP-bd_C"/>
</dbReference>
<keyword evidence="4" id="KW-1185">Reference proteome</keyword>
<dbReference type="Gene3D" id="3.30.300.30">
    <property type="match status" value="1"/>
</dbReference>
<dbReference type="Gene3D" id="3.40.50.12780">
    <property type="entry name" value="N-terminal domain of ligase-like"/>
    <property type="match status" value="1"/>
</dbReference>
<proteinExistence type="predicted"/>
<dbReference type="KEGG" id="nve:5510486"/>
<dbReference type="SUPFAM" id="SSF56801">
    <property type="entry name" value="Acetyl-CoA synthetase-like"/>
    <property type="match status" value="1"/>
</dbReference>
<evidence type="ECO:0000259" key="1">
    <source>
        <dbReference type="Pfam" id="PF00501"/>
    </source>
</evidence>
<dbReference type="Pfam" id="PF00501">
    <property type="entry name" value="AMP-binding"/>
    <property type="match status" value="1"/>
</dbReference>
<evidence type="ECO:0008006" key="5">
    <source>
        <dbReference type="Google" id="ProtNLM"/>
    </source>
</evidence>
<dbReference type="Pfam" id="PF13193">
    <property type="entry name" value="AMP-binding_C"/>
    <property type="match status" value="1"/>
</dbReference>
<protein>
    <recommendedName>
        <fullName evidence="5">Acyl-CoA synthetase</fullName>
    </recommendedName>
</protein>
<evidence type="ECO:0000259" key="2">
    <source>
        <dbReference type="Pfam" id="PF13193"/>
    </source>
</evidence>